<accession>A0A218MKX8</accession>
<proteinExistence type="predicted"/>
<feature type="region of interest" description="Disordered" evidence="1">
    <location>
        <begin position="329"/>
        <end position="354"/>
    </location>
</feature>
<feature type="compositionally biased region" description="Acidic residues" evidence="1">
    <location>
        <begin position="161"/>
        <end position="188"/>
    </location>
</feature>
<reference evidence="2" key="2">
    <citation type="journal article" date="2017" name="Nat. Commun.">
        <title>Single-virus genomics reveals hidden cosmopolitan and abundant viruses.</title>
        <authorList>
            <person name="Martinez-Hernandez F."/>
            <person name="Fornas O."/>
            <person name="Lluesma Gomez M."/>
            <person name="Bolduc B."/>
            <person name="de la Cruz Pena M.J."/>
            <person name="Martinez J.M."/>
            <person name="Anton J."/>
            <person name="Gasol J.M."/>
            <person name="Rosselli R."/>
            <person name="Rodriguez-Valera F."/>
            <person name="Sullivan M.B."/>
            <person name="Acinas S.G."/>
            <person name="Martinez-Garcia M."/>
        </authorList>
    </citation>
    <scope>NUCLEOTIDE SEQUENCE</scope>
</reference>
<evidence type="ECO:0000256" key="1">
    <source>
        <dbReference type="SAM" id="MobiDB-lite"/>
    </source>
</evidence>
<feature type="compositionally biased region" description="Polar residues" evidence="1">
    <location>
        <begin position="329"/>
        <end position="339"/>
    </location>
</feature>
<feature type="region of interest" description="Disordered" evidence="1">
    <location>
        <begin position="102"/>
        <end position="198"/>
    </location>
</feature>
<feature type="region of interest" description="Disordered" evidence="1">
    <location>
        <begin position="29"/>
        <end position="82"/>
    </location>
</feature>
<sequence length="354" mass="39593">MAKSKPELLPILKALREYIVKEYGVNYPPHVRGEDASSKDLPSDWVDKLNPVTGGESVGRDTYGSAGKKSTKTATSGEDPYIHKSELKEILEDFAKHVVNGRDVQQAGSRGDNAGFAYPGEGERVPQNRGLEMTSHEDDEEEEEEEEEEEDVEKGGYMEQQAEEEDEEEEEEEEDEEEDVEKDGEEAEAPMQMSRDGEVGAILKDIKALMISRSAEKKEFGELRKELAGLKKSVPSDIKNGIRRGLKGFGMQQSRSDVQTRISDAPIFASTEPSETVMPDQRIGVEGESFAKGDAEAIQDQFTDNIEKVLGDDDPNDLRSTFKRVNAMRNQSGELTPQTLYYYPRTNKKREVVS</sequence>
<reference evidence="2" key="1">
    <citation type="submission" date="2016-10" db="EMBL/GenBank/DDBJ databases">
        <authorList>
            <person name="Varghese N."/>
        </authorList>
    </citation>
    <scope>NUCLEOTIDE SEQUENCE</scope>
</reference>
<name>A0A218MKX8_9VIRU</name>
<feature type="compositionally biased region" description="Acidic residues" evidence="1">
    <location>
        <begin position="137"/>
        <end position="152"/>
    </location>
</feature>
<feature type="compositionally biased region" description="Basic and acidic residues" evidence="1">
    <location>
        <begin position="31"/>
        <end position="47"/>
    </location>
</feature>
<organism evidence="2">
    <name type="scientific">uncultured virus</name>
    <dbReference type="NCBI Taxonomy" id="340016"/>
    <lineage>
        <taxon>Viruses</taxon>
        <taxon>environmental samples</taxon>
    </lineage>
</organism>
<protein>
    <submittedName>
        <fullName evidence="2">Uncharacterized protein</fullName>
    </submittedName>
</protein>
<dbReference type="EMBL" id="KY052807">
    <property type="protein sequence ID" value="ASE99927.1"/>
    <property type="molecule type" value="Genomic_DNA"/>
</dbReference>
<evidence type="ECO:0000313" key="2">
    <source>
        <dbReference type="EMBL" id="ASE99927.1"/>
    </source>
</evidence>